<proteinExistence type="predicted"/>
<evidence type="ECO:0000313" key="1">
    <source>
        <dbReference type="Proteomes" id="UP000887569"/>
    </source>
</evidence>
<name>A0A915BUM7_PARUN</name>
<organism evidence="1 2">
    <name type="scientific">Parascaris univalens</name>
    <name type="common">Nematode worm</name>
    <dbReference type="NCBI Taxonomy" id="6257"/>
    <lineage>
        <taxon>Eukaryota</taxon>
        <taxon>Metazoa</taxon>
        <taxon>Ecdysozoa</taxon>
        <taxon>Nematoda</taxon>
        <taxon>Chromadorea</taxon>
        <taxon>Rhabditida</taxon>
        <taxon>Spirurina</taxon>
        <taxon>Ascaridomorpha</taxon>
        <taxon>Ascaridoidea</taxon>
        <taxon>Ascarididae</taxon>
        <taxon>Parascaris</taxon>
    </lineage>
</organism>
<dbReference type="WBParaSite" id="PgR061_g001_t02">
    <property type="protein sequence ID" value="PgR061_g001_t02"/>
    <property type="gene ID" value="PgR061_g001"/>
</dbReference>
<sequence length="135" mass="16123">RGQKILKERNGISFRCFRVRVSRNWKSMSRILFQQLLVVVYKTIERLKEVNQLGEDQQAKLYEKIADEFYELDLRELSLDFYKLMLRCAKTIREQTAASVSVAVTAKELCRYEEAYEYFMKVEMLEAQLDLSNFK</sequence>
<keyword evidence="1" id="KW-1185">Reference proteome</keyword>
<accession>A0A915BUM7</accession>
<evidence type="ECO:0000313" key="2">
    <source>
        <dbReference type="WBParaSite" id="PgR061_g001_t02"/>
    </source>
</evidence>
<dbReference type="AlphaFoldDB" id="A0A915BUM7"/>
<protein>
    <submittedName>
        <fullName evidence="2">Uncharacterized protein</fullName>
    </submittedName>
</protein>
<dbReference type="Proteomes" id="UP000887569">
    <property type="component" value="Unplaced"/>
</dbReference>
<reference evidence="2" key="1">
    <citation type="submission" date="2022-11" db="UniProtKB">
        <authorList>
            <consortium name="WormBaseParasite"/>
        </authorList>
    </citation>
    <scope>IDENTIFICATION</scope>
</reference>